<keyword evidence="3" id="KW-1003">Cell membrane</keyword>
<name>A0ABX1CQM4_9SPHN</name>
<dbReference type="InterPro" id="IPR024961">
    <property type="entry name" value="T2SS_GspC_N"/>
</dbReference>
<evidence type="ECO:0000256" key="6">
    <source>
        <dbReference type="ARBA" id="ARBA00022927"/>
    </source>
</evidence>
<evidence type="ECO:0000256" key="5">
    <source>
        <dbReference type="ARBA" id="ARBA00022692"/>
    </source>
</evidence>
<protein>
    <submittedName>
        <fullName evidence="12">PDZ domain-containing protein</fullName>
    </submittedName>
</protein>
<evidence type="ECO:0000256" key="2">
    <source>
        <dbReference type="ARBA" id="ARBA00022448"/>
    </source>
</evidence>
<accession>A0ABX1CQM4</accession>
<organism evidence="12 13">
    <name type="scientific">Sphingomonas corticis</name>
    <dbReference type="NCBI Taxonomy" id="2722791"/>
    <lineage>
        <taxon>Bacteria</taxon>
        <taxon>Pseudomonadati</taxon>
        <taxon>Pseudomonadota</taxon>
        <taxon>Alphaproteobacteria</taxon>
        <taxon>Sphingomonadales</taxon>
        <taxon>Sphingomonadaceae</taxon>
        <taxon>Sphingomonas</taxon>
    </lineage>
</organism>
<keyword evidence="6" id="KW-0653">Protein transport</keyword>
<proteinExistence type="predicted"/>
<evidence type="ECO:0000259" key="11">
    <source>
        <dbReference type="Pfam" id="PF17820"/>
    </source>
</evidence>
<dbReference type="EMBL" id="JAAVJH010000003">
    <property type="protein sequence ID" value="NJR78320.1"/>
    <property type="molecule type" value="Genomic_DNA"/>
</dbReference>
<keyword evidence="7 9" id="KW-1133">Transmembrane helix</keyword>
<dbReference type="Proteomes" id="UP000732399">
    <property type="component" value="Unassembled WGS sequence"/>
</dbReference>
<evidence type="ECO:0000256" key="1">
    <source>
        <dbReference type="ARBA" id="ARBA00004533"/>
    </source>
</evidence>
<feature type="domain" description="Type II secretion system protein GspC N-terminal" evidence="10">
    <location>
        <begin position="29"/>
        <end position="156"/>
    </location>
</feature>
<sequence>MRLKFDARARAILRRLPVVNVYSVVELALLAGLAVQAARLLWTIVTPVAPLGAWVPTGPAIPADPAGVIAGFDPFFRVSGAAQAQGPAAVTSLQLTLFGTRIDAAAGGGSAIVAGPDGMQRSVSVGEEVAPGVVLKAVAFDHVTLDRGGAAEDLFLDQSGAAGAPAAPPPAAGAPLTAGAPAVGGGSAIPVDQLRADITAIPRIDAGRISGLTVRGQGGSAFAAAGLRDGDVVTAIGGRPIAGPADLDRLAREGAAAGTLALTVERGGQSLPLTIPVAQ</sequence>
<evidence type="ECO:0000256" key="9">
    <source>
        <dbReference type="SAM" id="Phobius"/>
    </source>
</evidence>
<dbReference type="Pfam" id="PF17820">
    <property type="entry name" value="PDZ_6"/>
    <property type="match status" value="1"/>
</dbReference>
<evidence type="ECO:0000256" key="7">
    <source>
        <dbReference type="ARBA" id="ARBA00022989"/>
    </source>
</evidence>
<dbReference type="RefSeq" id="WP_168133823.1">
    <property type="nucleotide sequence ID" value="NZ_JAAVJH010000003.1"/>
</dbReference>
<comment type="caution">
    <text evidence="12">The sequence shown here is derived from an EMBL/GenBank/DDBJ whole genome shotgun (WGS) entry which is preliminary data.</text>
</comment>
<keyword evidence="5 9" id="KW-0812">Transmembrane</keyword>
<keyword evidence="13" id="KW-1185">Reference proteome</keyword>
<dbReference type="Gene3D" id="2.30.30.830">
    <property type="match status" value="1"/>
</dbReference>
<gene>
    <name evidence="12" type="ORF">HBH26_06765</name>
</gene>
<dbReference type="Gene3D" id="2.30.42.10">
    <property type="match status" value="1"/>
</dbReference>
<evidence type="ECO:0000313" key="12">
    <source>
        <dbReference type="EMBL" id="NJR78320.1"/>
    </source>
</evidence>
<dbReference type="InterPro" id="IPR041489">
    <property type="entry name" value="PDZ_6"/>
</dbReference>
<feature type="domain" description="PDZ" evidence="11">
    <location>
        <begin position="219"/>
        <end position="266"/>
    </location>
</feature>
<evidence type="ECO:0000256" key="8">
    <source>
        <dbReference type="ARBA" id="ARBA00023136"/>
    </source>
</evidence>
<evidence type="ECO:0000256" key="4">
    <source>
        <dbReference type="ARBA" id="ARBA00022519"/>
    </source>
</evidence>
<keyword evidence="2" id="KW-0813">Transport</keyword>
<keyword evidence="8 9" id="KW-0472">Membrane</keyword>
<comment type="subcellular location">
    <subcellularLocation>
        <location evidence="1">Cell inner membrane</location>
    </subcellularLocation>
</comment>
<dbReference type="SUPFAM" id="SSF50156">
    <property type="entry name" value="PDZ domain-like"/>
    <property type="match status" value="1"/>
</dbReference>
<reference evidence="12 13" key="1">
    <citation type="submission" date="2020-03" db="EMBL/GenBank/DDBJ databases">
        <authorList>
            <person name="Wang L."/>
            <person name="He N."/>
            <person name="Li Y."/>
            <person name="Fang Y."/>
            <person name="Zhang F."/>
        </authorList>
    </citation>
    <scope>NUCLEOTIDE SEQUENCE [LARGE SCALE GENOMIC DNA]</scope>
    <source>
        <strain evidence="12 13">36D10-4-7</strain>
    </source>
</reference>
<keyword evidence="4" id="KW-0997">Cell inner membrane</keyword>
<feature type="transmembrane region" description="Helical" evidence="9">
    <location>
        <begin position="21"/>
        <end position="42"/>
    </location>
</feature>
<evidence type="ECO:0000259" key="10">
    <source>
        <dbReference type="Pfam" id="PF11356"/>
    </source>
</evidence>
<dbReference type="Pfam" id="PF11356">
    <property type="entry name" value="T2SSC"/>
    <property type="match status" value="1"/>
</dbReference>
<evidence type="ECO:0000313" key="13">
    <source>
        <dbReference type="Proteomes" id="UP000732399"/>
    </source>
</evidence>
<evidence type="ECO:0000256" key="3">
    <source>
        <dbReference type="ARBA" id="ARBA00022475"/>
    </source>
</evidence>
<dbReference type="InterPro" id="IPR036034">
    <property type="entry name" value="PDZ_sf"/>
</dbReference>